<dbReference type="InterPro" id="IPR027417">
    <property type="entry name" value="P-loop_NTPase"/>
</dbReference>
<dbReference type="EMBL" id="BDEQ01000001">
    <property type="protein sequence ID" value="GAT97956.1"/>
    <property type="molecule type" value="Genomic_DNA"/>
</dbReference>
<evidence type="ECO:0008006" key="3">
    <source>
        <dbReference type="Google" id="ProtNLM"/>
    </source>
</evidence>
<dbReference type="Gene3D" id="3.40.50.300">
    <property type="entry name" value="P-loop containing nucleotide triphosphate hydrolases"/>
    <property type="match status" value="1"/>
</dbReference>
<dbReference type="VEuPathDB" id="AmoebaDB:EHI8A_047600"/>
<sequence length="446" mass="52794">MSFPNTVPYHYEINKESLYYRELIPRPMFEGIFAKVKQMAIGFLCQQDPSHAELYKTKFMLINDCLEAPFFKESLYEMFAGCTDPESDSFKVMMRSSVAKTACYGRFCLERYLEGEELKNIEIKKPIYIVALPRSGSTFTHTMLGCDPHSKKVLLYEHLCPGSHTMSKQARLNISEMIIGQITNDGKDMNKCHNMDNMLVPEEELFFMEILACTYIFGTAMPRWEQYRKSCFERDFSSVYHGILDEMKMSAIEEPLKEDQYFLMKCVCHFMTPIPFFNIMCSDEIEPRIVWIHREPVDEFKSAFYLLLNARARYQGDIGETDYKWLQENIIKMNTLCLKNSLEMREKWIAEKPERAKQICDIGFREMIDDPIKVSQRIYDQFGLDLTEEIKQAMIKTKEEGDPQKGHGRKEKKDDEFLISDDEIREHFKWYYEKYGRYMPNYWGKK</sequence>
<dbReference type="AlphaFoldDB" id="A0A5K1V965"/>
<dbReference type="Proteomes" id="UP000078387">
    <property type="component" value="Unassembled WGS sequence"/>
</dbReference>
<reference evidence="1 2" key="1">
    <citation type="submission" date="2016-05" db="EMBL/GenBank/DDBJ databases">
        <title>First whole genome sequencing of Entamoeba histolytica HM1:IMSS-clone-6.</title>
        <authorList>
            <person name="Mukherjee Avik.K."/>
            <person name="Izumyama S."/>
            <person name="Nakada-Tsukui K."/>
            <person name="Nozaki T."/>
        </authorList>
    </citation>
    <scope>NUCLEOTIDE SEQUENCE [LARGE SCALE GENOMIC DNA]</scope>
    <source>
        <strain evidence="1 2">HM1:IMSS clone 6</strain>
    </source>
</reference>
<evidence type="ECO:0000313" key="2">
    <source>
        <dbReference type="Proteomes" id="UP000078387"/>
    </source>
</evidence>
<dbReference type="Pfam" id="PF13469">
    <property type="entry name" value="Sulfotransfer_3"/>
    <property type="match status" value="1"/>
</dbReference>
<accession>A0A5K1V965</accession>
<comment type="caution">
    <text evidence="1">The sequence shown here is derived from an EMBL/GenBank/DDBJ whole genome shotgun (WGS) entry which is preliminary data.</text>
</comment>
<name>A0A5K1V965_ENTHI</name>
<dbReference type="VEuPathDB" id="AmoebaDB:KM1_088320"/>
<dbReference type="OMA" id="GFREMIN"/>
<dbReference type="VEuPathDB" id="AmoebaDB:EHI_090430"/>
<protein>
    <recommendedName>
        <fullName evidence="3">Sulfotransferase</fullName>
    </recommendedName>
</protein>
<dbReference type="InterPro" id="IPR052736">
    <property type="entry name" value="Stf3_sulfotransferase"/>
</dbReference>
<dbReference type="SUPFAM" id="SSF52540">
    <property type="entry name" value="P-loop containing nucleoside triphosphate hydrolases"/>
    <property type="match status" value="1"/>
</dbReference>
<dbReference type="PANTHER" id="PTHR36451:SF1">
    <property type="entry name" value="OMEGA-HYDROXY-BETA-DIHYDROMENAQUINONE-9 SULFOTRANSFERASE STF3"/>
    <property type="match status" value="1"/>
</dbReference>
<dbReference type="VEuPathDB" id="AmoebaDB:EHI5A_078660"/>
<proteinExistence type="predicted"/>
<gene>
    <name evidence="1" type="ORF">CL6EHI_090430</name>
</gene>
<dbReference type="VEuPathDB" id="AmoebaDB:EHI7A_047900"/>
<dbReference type="PANTHER" id="PTHR36451">
    <property type="entry name" value="PAPS-DEPENDENT SULFOTRANSFERASE STF3"/>
    <property type="match status" value="1"/>
</dbReference>
<evidence type="ECO:0000313" key="1">
    <source>
        <dbReference type="EMBL" id="GAT97956.1"/>
    </source>
</evidence>
<organism evidence="1 2">
    <name type="scientific">Entamoeba histolytica</name>
    <dbReference type="NCBI Taxonomy" id="5759"/>
    <lineage>
        <taxon>Eukaryota</taxon>
        <taxon>Amoebozoa</taxon>
        <taxon>Evosea</taxon>
        <taxon>Archamoebae</taxon>
        <taxon>Mastigamoebida</taxon>
        <taxon>Entamoebidae</taxon>
        <taxon>Entamoeba</taxon>
    </lineage>
</organism>